<dbReference type="EMBL" id="JADIMU010000022">
    <property type="protein sequence ID" value="MBO8442813.1"/>
    <property type="molecule type" value="Genomic_DNA"/>
</dbReference>
<dbReference type="GO" id="GO:0004521">
    <property type="term" value="F:RNA endonuclease activity"/>
    <property type="evidence" value="ECO:0007669"/>
    <property type="project" value="InterPro"/>
</dbReference>
<sequence length="289" mass="33162">MNSMTGYGYASRSNDEYQLEVEIKSYNNRYLEVYTAINPALSRFEEEIVAAVRKRASRGKVEVGVRLKTFRCPSRVHVDEALLGQYLAAFRSIAEKEGLALRPDAGTLLGIDGLFTVSLEKDADDYRSDLMSCLEEALEGFAASRRREGEATKRDLERLGRSFQEANDEIGRLASGYEGYFRDLLLERYRELELGGRYDENRMLQEIAALLVKYSINEEQNRLKTHLKEYFRLIEGDGPAGKRLDFLAQEMNREVNTTASKSQNVEITLLTVRMKDDLENIREQIRNIE</sequence>
<protein>
    <submittedName>
        <fullName evidence="8">YicC family protein</fullName>
    </submittedName>
</protein>
<dbReference type="AlphaFoldDB" id="A0A9D9E850"/>
<dbReference type="PANTHER" id="PTHR30636">
    <property type="entry name" value="UPF0701 PROTEIN YICC"/>
    <property type="match status" value="1"/>
</dbReference>
<comment type="caution">
    <text evidence="8">The sequence shown here is derived from an EMBL/GenBank/DDBJ whole genome shotgun (WGS) entry which is preliminary data.</text>
</comment>
<feature type="domain" description="Endoribonuclease YicC-like N-terminal" evidence="6">
    <location>
        <begin position="1"/>
        <end position="153"/>
    </location>
</feature>
<dbReference type="InterPro" id="IPR013551">
    <property type="entry name" value="YicC-like_C"/>
</dbReference>
<evidence type="ECO:0000259" key="6">
    <source>
        <dbReference type="Pfam" id="PF03755"/>
    </source>
</evidence>
<dbReference type="GO" id="GO:0016787">
    <property type="term" value="F:hydrolase activity"/>
    <property type="evidence" value="ECO:0007669"/>
    <property type="project" value="UniProtKB-KW"/>
</dbReference>
<evidence type="ECO:0000256" key="2">
    <source>
        <dbReference type="ARBA" id="ARBA00022722"/>
    </source>
</evidence>
<organism evidence="8 9">
    <name type="scientific">Candidatus Aphodenecus pullistercoris</name>
    <dbReference type="NCBI Taxonomy" id="2840669"/>
    <lineage>
        <taxon>Bacteria</taxon>
        <taxon>Pseudomonadati</taxon>
        <taxon>Spirochaetota</taxon>
        <taxon>Spirochaetia</taxon>
        <taxon>Spirochaetales</taxon>
        <taxon>Candidatus Aphodenecus</taxon>
    </lineage>
</organism>
<dbReference type="InterPro" id="IPR013527">
    <property type="entry name" value="YicC-like_N"/>
</dbReference>
<keyword evidence="4" id="KW-0378">Hydrolase</keyword>
<reference evidence="8" key="2">
    <citation type="journal article" date="2021" name="PeerJ">
        <title>Extensive microbial diversity within the chicken gut microbiome revealed by metagenomics and culture.</title>
        <authorList>
            <person name="Gilroy R."/>
            <person name="Ravi A."/>
            <person name="Getino M."/>
            <person name="Pursley I."/>
            <person name="Horton D.L."/>
            <person name="Alikhan N.F."/>
            <person name="Baker D."/>
            <person name="Gharbi K."/>
            <person name="Hall N."/>
            <person name="Watson M."/>
            <person name="Adriaenssens E.M."/>
            <person name="Foster-Nyarko E."/>
            <person name="Jarju S."/>
            <person name="Secka A."/>
            <person name="Antonio M."/>
            <person name="Oren A."/>
            <person name="Chaudhuri R.R."/>
            <person name="La Ragione R."/>
            <person name="Hildebrand F."/>
            <person name="Pallen M.J."/>
        </authorList>
    </citation>
    <scope>NUCLEOTIDE SEQUENCE</scope>
    <source>
        <strain evidence="8">11167</strain>
    </source>
</reference>
<dbReference type="NCBIfam" id="TIGR00255">
    <property type="entry name" value="YicC/YloC family endoribonuclease"/>
    <property type="match status" value="1"/>
</dbReference>
<reference evidence="8" key="1">
    <citation type="submission" date="2020-10" db="EMBL/GenBank/DDBJ databases">
        <authorList>
            <person name="Gilroy R."/>
        </authorList>
    </citation>
    <scope>NUCLEOTIDE SEQUENCE</scope>
    <source>
        <strain evidence="8">11167</strain>
    </source>
</reference>
<proteinExistence type="inferred from homology"/>
<accession>A0A9D9E850</accession>
<keyword evidence="3" id="KW-0255">Endonuclease</keyword>
<evidence type="ECO:0000313" key="8">
    <source>
        <dbReference type="EMBL" id="MBO8442813.1"/>
    </source>
</evidence>
<evidence type="ECO:0000256" key="4">
    <source>
        <dbReference type="ARBA" id="ARBA00022801"/>
    </source>
</evidence>
<gene>
    <name evidence="8" type="ORF">IAC42_03545</name>
</gene>
<evidence type="ECO:0000256" key="5">
    <source>
        <dbReference type="ARBA" id="ARBA00035648"/>
    </source>
</evidence>
<keyword evidence="2" id="KW-0540">Nuclease</keyword>
<evidence type="ECO:0000313" key="9">
    <source>
        <dbReference type="Proteomes" id="UP000823633"/>
    </source>
</evidence>
<evidence type="ECO:0000256" key="3">
    <source>
        <dbReference type="ARBA" id="ARBA00022759"/>
    </source>
</evidence>
<evidence type="ECO:0000256" key="1">
    <source>
        <dbReference type="ARBA" id="ARBA00001968"/>
    </source>
</evidence>
<evidence type="ECO:0000259" key="7">
    <source>
        <dbReference type="Pfam" id="PF08340"/>
    </source>
</evidence>
<name>A0A9D9E850_9SPIR</name>
<dbReference type="PANTHER" id="PTHR30636:SF3">
    <property type="entry name" value="UPF0701 PROTEIN YICC"/>
    <property type="match status" value="1"/>
</dbReference>
<feature type="domain" description="Endoribonuclease YicC-like C-terminal" evidence="7">
    <location>
        <begin position="181"/>
        <end position="289"/>
    </location>
</feature>
<dbReference type="Proteomes" id="UP000823633">
    <property type="component" value="Unassembled WGS sequence"/>
</dbReference>
<comment type="cofactor">
    <cofactor evidence="1">
        <name>a divalent metal cation</name>
        <dbReference type="ChEBI" id="CHEBI:60240"/>
    </cofactor>
</comment>
<comment type="similarity">
    <text evidence="5">Belongs to the YicC/YloC family.</text>
</comment>
<dbReference type="Pfam" id="PF03755">
    <property type="entry name" value="YicC-like_N"/>
    <property type="match status" value="1"/>
</dbReference>
<dbReference type="InterPro" id="IPR005229">
    <property type="entry name" value="YicC/YloC-like"/>
</dbReference>
<dbReference type="Pfam" id="PF08340">
    <property type="entry name" value="YicC-like_C"/>
    <property type="match status" value="1"/>
</dbReference>